<gene>
    <name evidence="3" type="ORF">HMPREF0971_00473</name>
</gene>
<evidence type="ECO:0008006" key="5">
    <source>
        <dbReference type="Google" id="ProtNLM"/>
    </source>
</evidence>
<dbReference type="RefSeq" id="WP_004371467.1">
    <property type="nucleotide sequence ID" value="NZ_GG703883.1"/>
</dbReference>
<dbReference type="AlphaFoldDB" id="D1QND7"/>
<keyword evidence="2" id="KW-0812">Transmembrane</keyword>
<keyword evidence="2" id="KW-0472">Membrane</keyword>
<comment type="caution">
    <text evidence="3">The sequence shown here is derived from an EMBL/GenBank/DDBJ whole genome shotgun (WGS) entry which is preliminary data.</text>
</comment>
<dbReference type="STRING" id="649760.HMPREF0971_00473"/>
<name>D1QND7_9BACT</name>
<dbReference type="Proteomes" id="UP000004079">
    <property type="component" value="Unassembled WGS sequence"/>
</dbReference>
<dbReference type="InterPro" id="IPR019284">
    <property type="entry name" value="RP532"/>
</dbReference>
<reference evidence="3 4" key="1">
    <citation type="submission" date="2009-11" db="EMBL/GenBank/DDBJ databases">
        <authorList>
            <person name="Weinstock G."/>
            <person name="Sodergren E."/>
            <person name="Clifton S."/>
            <person name="Fulton L."/>
            <person name="Fulton B."/>
            <person name="Courtney L."/>
            <person name="Fronick C."/>
            <person name="Harrison M."/>
            <person name="Strong C."/>
            <person name="Farmer C."/>
            <person name="Delahaunty K."/>
            <person name="Markovic C."/>
            <person name="Hall O."/>
            <person name="Minx P."/>
            <person name="Tomlinson C."/>
            <person name="Mitreva M."/>
            <person name="Nelson J."/>
            <person name="Hou S."/>
            <person name="Wollam A."/>
            <person name="Pepin K.H."/>
            <person name="Johnson M."/>
            <person name="Bhonagiri V."/>
            <person name="Nash W.E."/>
            <person name="Warren W."/>
            <person name="Chinwalla A."/>
            <person name="Mardis E.R."/>
            <person name="Wilson R.K."/>
        </authorList>
    </citation>
    <scope>NUCLEOTIDE SEQUENCE [LARGE SCALE GENOMIC DNA]</scope>
    <source>
        <strain evidence="3 4">F0302</strain>
    </source>
</reference>
<evidence type="ECO:0000313" key="3">
    <source>
        <dbReference type="EMBL" id="EFB33194.1"/>
    </source>
</evidence>
<keyword evidence="2" id="KW-1133">Transmembrane helix</keyword>
<evidence type="ECO:0000256" key="2">
    <source>
        <dbReference type="SAM" id="Phobius"/>
    </source>
</evidence>
<dbReference type="Pfam" id="PF10097">
    <property type="entry name" value="DUF2335"/>
    <property type="match status" value="1"/>
</dbReference>
<accession>D1QND7</accession>
<organism evidence="3 4">
    <name type="scientific">Segatella oris F0302</name>
    <dbReference type="NCBI Taxonomy" id="649760"/>
    <lineage>
        <taxon>Bacteria</taxon>
        <taxon>Pseudomonadati</taxon>
        <taxon>Bacteroidota</taxon>
        <taxon>Bacteroidia</taxon>
        <taxon>Bacteroidales</taxon>
        <taxon>Prevotellaceae</taxon>
        <taxon>Segatella</taxon>
    </lineage>
</organism>
<feature type="transmembrane region" description="Helical" evidence="2">
    <location>
        <begin position="134"/>
        <end position="151"/>
    </location>
</feature>
<evidence type="ECO:0000313" key="4">
    <source>
        <dbReference type="Proteomes" id="UP000004079"/>
    </source>
</evidence>
<feature type="region of interest" description="Disordered" evidence="1">
    <location>
        <begin position="1"/>
        <end position="20"/>
    </location>
</feature>
<feature type="transmembrane region" description="Helical" evidence="2">
    <location>
        <begin position="110"/>
        <end position="128"/>
    </location>
</feature>
<sequence>MENKELTSKRKRFNESEHLQEELPTDVNKVLQTIEPEKRKVIMGAMYAIEERFSFSGPLPAPEDLKAYKDVMIDAPERIMAMAEMQVEHRIKMEKCIVESGIKQSKQGQLIGGLLALLFLLASVFLGLNGHDWLAGSIVFIIASVATIFVLKREPKNKHSEIGEMNSIEE</sequence>
<dbReference type="EMBL" id="ACUZ02000004">
    <property type="protein sequence ID" value="EFB33194.1"/>
    <property type="molecule type" value="Genomic_DNA"/>
</dbReference>
<dbReference type="HOGENOM" id="CLU_124439_1_0_10"/>
<proteinExistence type="predicted"/>
<evidence type="ECO:0000256" key="1">
    <source>
        <dbReference type="SAM" id="MobiDB-lite"/>
    </source>
</evidence>
<protein>
    <recommendedName>
        <fullName evidence="5">DUF2335 domain-containing protein</fullName>
    </recommendedName>
</protein>